<accession>A0A5B7H4Z4</accession>
<evidence type="ECO:0000256" key="1">
    <source>
        <dbReference type="SAM" id="MobiDB-lite"/>
    </source>
</evidence>
<comment type="caution">
    <text evidence="2">The sequence shown here is derived from an EMBL/GenBank/DDBJ whole genome shotgun (WGS) entry which is preliminary data.</text>
</comment>
<dbReference type="EMBL" id="VSRR010025869">
    <property type="protein sequence ID" value="MPC67190.1"/>
    <property type="molecule type" value="Genomic_DNA"/>
</dbReference>
<organism evidence="2 3">
    <name type="scientific">Portunus trituberculatus</name>
    <name type="common">Swimming crab</name>
    <name type="synonym">Neptunus trituberculatus</name>
    <dbReference type="NCBI Taxonomy" id="210409"/>
    <lineage>
        <taxon>Eukaryota</taxon>
        <taxon>Metazoa</taxon>
        <taxon>Ecdysozoa</taxon>
        <taxon>Arthropoda</taxon>
        <taxon>Crustacea</taxon>
        <taxon>Multicrustacea</taxon>
        <taxon>Malacostraca</taxon>
        <taxon>Eumalacostraca</taxon>
        <taxon>Eucarida</taxon>
        <taxon>Decapoda</taxon>
        <taxon>Pleocyemata</taxon>
        <taxon>Brachyura</taxon>
        <taxon>Eubrachyura</taxon>
        <taxon>Portunoidea</taxon>
        <taxon>Portunidae</taxon>
        <taxon>Portuninae</taxon>
        <taxon>Portunus</taxon>
    </lineage>
</organism>
<feature type="region of interest" description="Disordered" evidence="1">
    <location>
        <begin position="19"/>
        <end position="39"/>
    </location>
</feature>
<evidence type="ECO:0000313" key="3">
    <source>
        <dbReference type="Proteomes" id="UP000324222"/>
    </source>
</evidence>
<sequence length="66" mass="7582">MSTWQEDTTWAAVADCLHRGRPARPPASHRRPKPSPAAQTLTLHNIIPDELPAWWKHRPARRELVV</sequence>
<evidence type="ECO:0000313" key="2">
    <source>
        <dbReference type="EMBL" id="MPC67190.1"/>
    </source>
</evidence>
<protein>
    <submittedName>
        <fullName evidence="2">Uncharacterized protein</fullName>
    </submittedName>
</protein>
<keyword evidence="3" id="KW-1185">Reference proteome</keyword>
<proteinExistence type="predicted"/>
<feature type="compositionally biased region" description="Basic residues" evidence="1">
    <location>
        <begin position="19"/>
        <end position="33"/>
    </location>
</feature>
<reference evidence="2 3" key="1">
    <citation type="submission" date="2019-05" db="EMBL/GenBank/DDBJ databases">
        <title>Another draft genome of Portunus trituberculatus and its Hox gene families provides insights of decapod evolution.</title>
        <authorList>
            <person name="Jeong J.-H."/>
            <person name="Song I."/>
            <person name="Kim S."/>
            <person name="Choi T."/>
            <person name="Kim D."/>
            <person name="Ryu S."/>
            <person name="Kim W."/>
        </authorList>
    </citation>
    <scope>NUCLEOTIDE SEQUENCE [LARGE SCALE GENOMIC DNA]</scope>
    <source>
        <tissue evidence="2">Muscle</tissue>
    </source>
</reference>
<dbReference type="AlphaFoldDB" id="A0A5B7H4Z4"/>
<gene>
    <name evidence="2" type="ORF">E2C01_061356</name>
</gene>
<name>A0A5B7H4Z4_PORTR</name>
<dbReference type="Proteomes" id="UP000324222">
    <property type="component" value="Unassembled WGS sequence"/>
</dbReference>